<organism evidence="2 3">
    <name type="scientific">Paludibacterium purpuratum</name>
    <dbReference type="NCBI Taxonomy" id="1144873"/>
    <lineage>
        <taxon>Bacteria</taxon>
        <taxon>Pseudomonadati</taxon>
        <taxon>Pseudomonadota</taxon>
        <taxon>Betaproteobacteria</taxon>
        <taxon>Neisseriales</taxon>
        <taxon>Chromobacteriaceae</taxon>
        <taxon>Paludibacterium</taxon>
    </lineage>
</organism>
<comment type="caution">
    <text evidence="2">The sequence shown here is derived from an EMBL/GenBank/DDBJ whole genome shotgun (WGS) entry which is preliminary data.</text>
</comment>
<protein>
    <recommendedName>
        <fullName evidence="4">Type III secretion system (T3SS) protein YscO</fullName>
    </recommendedName>
</protein>
<dbReference type="Proteomes" id="UP000295611">
    <property type="component" value="Unassembled WGS sequence"/>
</dbReference>
<dbReference type="RefSeq" id="WP_133681776.1">
    <property type="nucleotide sequence ID" value="NZ_SNZP01000010.1"/>
</dbReference>
<proteinExistence type="predicted"/>
<dbReference type="AlphaFoldDB" id="A0A4R7B3K2"/>
<keyword evidence="3" id="KW-1185">Reference proteome</keyword>
<reference evidence="2 3" key="1">
    <citation type="submission" date="2019-03" db="EMBL/GenBank/DDBJ databases">
        <title>Genomic Encyclopedia of Type Strains, Phase III (KMG-III): the genomes of soil and plant-associated and newly described type strains.</title>
        <authorList>
            <person name="Whitman W."/>
        </authorList>
    </citation>
    <scope>NUCLEOTIDE SEQUENCE [LARGE SCALE GENOMIC DNA]</scope>
    <source>
        <strain evidence="2 3">CECT 8976</strain>
    </source>
</reference>
<evidence type="ECO:0000313" key="2">
    <source>
        <dbReference type="EMBL" id="TDR76600.1"/>
    </source>
</evidence>
<sequence length="122" mass="14130">MLSTLVAIKARRASRLRAKLARLALEAAELMARRDEVQRQRAALRLQRQALLHESGVLSQRDLAALRTRLDRQRQSERALLGELRSLAEARCELDVMRDALSEQLRRLLRTQEKLSMMMELL</sequence>
<name>A0A4R7B3K2_9NEIS</name>
<keyword evidence="1" id="KW-0175">Coiled coil</keyword>
<accession>A0A4R7B3K2</accession>
<evidence type="ECO:0000313" key="3">
    <source>
        <dbReference type="Proteomes" id="UP000295611"/>
    </source>
</evidence>
<gene>
    <name evidence="2" type="ORF">DFP86_11025</name>
</gene>
<dbReference type="EMBL" id="SNZP01000010">
    <property type="protein sequence ID" value="TDR76600.1"/>
    <property type="molecule type" value="Genomic_DNA"/>
</dbReference>
<evidence type="ECO:0000256" key="1">
    <source>
        <dbReference type="SAM" id="Coils"/>
    </source>
</evidence>
<evidence type="ECO:0008006" key="4">
    <source>
        <dbReference type="Google" id="ProtNLM"/>
    </source>
</evidence>
<feature type="coiled-coil region" evidence="1">
    <location>
        <begin position="13"/>
        <end position="54"/>
    </location>
</feature>